<dbReference type="OrthoDB" id="9871754at2"/>
<gene>
    <name evidence="1" type="ORF">SAMN05216438_1361</name>
</gene>
<dbReference type="AlphaFoldDB" id="A0A098CY28"/>
<proteinExistence type="predicted"/>
<protein>
    <submittedName>
        <fullName evidence="1">Uncharacterized protein</fullName>
    </submittedName>
</protein>
<name>A0A098CY28_9LACT</name>
<evidence type="ECO:0000313" key="2">
    <source>
        <dbReference type="Proteomes" id="UP000181969"/>
    </source>
</evidence>
<dbReference type="EMBL" id="FOTJ01000036">
    <property type="protein sequence ID" value="SFL62324.1"/>
    <property type="molecule type" value="Genomic_DNA"/>
</dbReference>
<organism evidence="1 2">
    <name type="scientific">Lactococcus garvieae</name>
    <dbReference type="NCBI Taxonomy" id="1363"/>
    <lineage>
        <taxon>Bacteria</taxon>
        <taxon>Bacillati</taxon>
        <taxon>Bacillota</taxon>
        <taxon>Bacilli</taxon>
        <taxon>Lactobacillales</taxon>
        <taxon>Streptococcaceae</taxon>
        <taxon>Lactococcus</taxon>
    </lineage>
</organism>
<accession>A0A098CY28</accession>
<reference evidence="1 2" key="1">
    <citation type="submission" date="2016-10" db="EMBL/GenBank/DDBJ databases">
        <authorList>
            <person name="de Groot N.N."/>
        </authorList>
    </citation>
    <scope>NUCLEOTIDE SEQUENCE [LARGE SCALE GENOMIC DNA]</scope>
    <source>
        <strain evidence="1 2">M79</strain>
    </source>
</reference>
<dbReference type="Proteomes" id="UP000181969">
    <property type="component" value="Unassembled WGS sequence"/>
</dbReference>
<dbReference type="RefSeq" id="WP_040087801.1">
    <property type="nucleotide sequence ID" value="NZ_CP071288.1"/>
</dbReference>
<evidence type="ECO:0000313" key="1">
    <source>
        <dbReference type="EMBL" id="SFL62324.1"/>
    </source>
</evidence>
<sequence length="149" mass="17682">MGNKYLEDRSFQDSKDLLVMLLKLMEKETKGMYKFVGEYPTGIYYTTGKKKNQFCICSSERTVLQQVDPFVRDISIAQFILDIDLFYRMQKGLPRKGIPLIIRTHEAMLKFLEVYPMFKDQFNQKVKMMIDDGEELIKILYEDTEVTYK</sequence>